<dbReference type="OrthoDB" id="1937476at2759"/>
<protein>
    <submittedName>
        <fullName evidence="3">GAG-POL</fullName>
    </submittedName>
</protein>
<name>A0A3L6PQM4_PANMI</name>
<dbReference type="PANTHER" id="PTHR33223:SF8">
    <property type="entry name" value="OS04G0172440 PROTEIN"/>
    <property type="match status" value="1"/>
</dbReference>
<feature type="domain" description="Retrotransposon gag" evidence="2">
    <location>
        <begin position="322"/>
        <end position="408"/>
    </location>
</feature>
<feature type="compositionally biased region" description="Polar residues" evidence="1">
    <location>
        <begin position="197"/>
        <end position="211"/>
    </location>
</feature>
<dbReference type="Proteomes" id="UP000275267">
    <property type="component" value="Unassembled WGS sequence"/>
</dbReference>
<accession>A0A3L6PQM4</accession>
<dbReference type="AlphaFoldDB" id="A0A3L6PQM4"/>
<gene>
    <name evidence="3" type="ORF">C2845_PM14G06550</name>
</gene>
<evidence type="ECO:0000313" key="3">
    <source>
        <dbReference type="EMBL" id="RLM62141.1"/>
    </source>
</evidence>
<evidence type="ECO:0000259" key="2">
    <source>
        <dbReference type="Pfam" id="PF03732"/>
    </source>
</evidence>
<organism evidence="3 4">
    <name type="scientific">Panicum miliaceum</name>
    <name type="common">Proso millet</name>
    <name type="synonym">Broomcorn millet</name>
    <dbReference type="NCBI Taxonomy" id="4540"/>
    <lineage>
        <taxon>Eukaryota</taxon>
        <taxon>Viridiplantae</taxon>
        <taxon>Streptophyta</taxon>
        <taxon>Embryophyta</taxon>
        <taxon>Tracheophyta</taxon>
        <taxon>Spermatophyta</taxon>
        <taxon>Magnoliopsida</taxon>
        <taxon>Liliopsida</taxon>
        <taxon>Poales</taxon>
        <taxon>Poaceae</taxon>
        <taxon>PACMAD clade</taxon>
        <taxon>Panicoideae</taxon>
        <taxon>Panicodae</taxon>
        <taxon>Paniceae</taxon>
        <taxon>Panicinae</taxon>
        <taxon>Panicum</taxon>
        <taxon>Panicum sect. Panicum</taxon>
    </lineage>
</organism>
<dbReference type="InterPro" id="IPR005162">
    <property type="entry name" value="Retrotrans_gag_dom"/>
</dbReference>
<evidence type="ECO:0000256" key="1">
    <source>
        <dbReference type="SAM" id="MobiDB-lite"/>
    </source>
</evidence>
<dbReference type="EMBL" id="PQIB02000016">
    <property type="protein sequence ID" value="RLM62141.1"/>
    <property type="molecule type" value="Genomic_DNA"/>
</dbReference>
<comment type="caution">
    <text evidence="3">The sequence shown here is derived from an EMBL/GenBank/DDBJ whole genome shotgun (WGS) entry which is preliminary data.</text>
</comment>
<feature type="region of interest" description="Disordered" evidence="1">
    <location>
        <begin position="164"/>
        <end position="231"/>
    </location>
</feature>
<dbReference type="Pfam" id="PF03732">
    <property type="entry name" value="Retrotrans_gag"/>
    <property type="match status" value="1"/>
</dbReference>
<feature type="compositionally biased region" description="Basic and acidic residues" evidence="1">
    <location>
        <begin position="217"/>
        <end position="226"/>
    </location>
</feature>
<proteinExistence type="predicted"/>
<reference evidence="4" key="1">
    <citation type="journal article" date="2019" name="Nat. Commun.">
        <title>The genome of broomcorn millet.</title>
        <authorList>
            <person name="Zou C."/>
            <person name="Miki D."/>
            <person name="Li D."/>
            <person name="Tang Q."/>
            <person name="Xiao L."/>
            <person name="Rajput S."/>
            <person name="Deng P."/>
            <person name="Jia W."/>
            <person name="Huang R."/>
            <person name="Zhang M."/>
            <person name="Sun Y."/>
            <person name="Hu J."/>
            <person name="Fu X."/>
            <person name="Schnable P.S."/>
            <person name="Li F."/>
            <person name="Zhang H."/>
            <person name="Feng B."/>
            <person name="Zhu X."/>
            <person name="Liu R."/>
            <person name="Schnable J.C."/>
            <person name="Zhu J.-K."/>
            <person name="Zhang H."/>
        </authorList>
    </citation>
    <scope>NUCLEOTIDE SEQUENCE [LARGE SCALE GENOMIC DNA]</scope>
</reference>
<dbReference type="PANTHER" id="PTHR33223">
    <property type="entry name" value="CCHC-TYPE DOMAIN-CONTAINING PROTEIN"/>
    <property type="match status" value="1"/>
</dbReference>
<keyword evidence="4" id="KW-1185">Reference proteome</keyword>
<sequence>MPQGRFVYLKGFEPSELLDYESRLVAFTQGLPFQEGRPLSPIAEERESSTELLEYNLMANHSPDRQVCMASLRNAEDDELDPQYDNEQLEDVLADEPTADAPQDEDEEHRWIRRVRNAKRAQRRCNTQNRAREPRDLNNAFAAVADREYRTPIDAIAKAALLAPQLPSNPQIQRKHRTPASRRNDNRQRNKGHPSARGNNEQEVKQPTYNQRRARHQGHDPLEANLHEAPTIDLRQKINKGRDARLVIKARTRDRTGRRHDDNDSDCFPAFTTSITDKSYPKDFKQVGIPKYDGKYDPRQWIRCYSVAIEVSWGSSSTKALYFPVALDSAPLAWLESLKPNSIDSWEDLKRALINNFQGSMIRASTRYDLSQVKQEMNETLMSYTRHFFETRATIANITDEDVIRCFQNTGSS</sequence>
<evidence type="ECO:0000313" key="4">
    <source>
        <dbReference type="Proteomes" id="UP000275267"/>
    </source>
</evidence>